<evidence type="ECO:0000313" key="1">
    <source>
        <dbReference type="EMBL" id="EQD54444.1"/>
    </source>
</evidence>
<organism evidence="1">
    <name type="scientific">mine drainage metagenome</name>
    <dbReference type="NCBI Taxonomy" id="410659"/>
    <lineage>
        <taxon>unclassified sequences</taxon>
        <taxon>metagenomes</taxon>
        <taxon>ecological metagenomes</taxon>
    </lineage>
</organism>
<sequence length="198" mass="20884">CTFFAYGTQSAFVAPIALHEDCEIGAFVLGIPPKGDLGSRLMGTIGSMQKEGYLNPGEEARVPHNAEAPRFVAYGPLGSLPFPPTGVLLFAPPAAAMLVAEAAESGRDAKQVPMLGRPMCSIMPVLNAGAPIAISLGCTGSRIYTDLGFDKMVVGIRGDQLEGFVEKLGRIVLANRWVAEEDSARKVKAPGSFHTPKN</sequence>
<dbReference type="AlphaFoldDB" id="T1BMA7"/>
<gene>
    <name evidence="1" type="ORF">B1B_09686</name>
</gene>
<proteinExistence type="predicted"/>
<comment type="caution">
    <text evidence="1">The sequence shown here is derived from an EMBL/GenBank/DDBJ whole genome shotgun (WGS) entry which is preliminary data.</text>
</comment>
<dbReference type="Pfam" id="PF02596">
    <property type="entry name" value="DUF169"/>
    <property type="match status" value="1"/>
</dbReference>
<reference evidence="1" key="2">
    <citation type="journal article" date="2014" name="ISME J.">
        <title>Microbial stratification in low pH oxic and suboxic macroscopic growths along an acid mine drainage.</title>
        <authorList>
            <person name="Mendez-Garcia C."/>
            <person name="Mesa V."/>
            <person name="Sprenger R.R."/>
            <person name="Richter M."/>
            <person name="Diez M.S."/>
            <person name="Solano J."/>
            <person name="Bargiela R."/>
            <person name="Golyshina O.V."/>
            <person name="Manteca A."/>
            <person name="Ramos J.L."/>
            <person name="Gallego J.R."/>
            <person name="Llorente I."/>
            <person name="Martins Dos Santos V.A."/>
            <person name="Jensen O.N."/>
            <person name="Pelaez A.I."/>
            <person name="Sanchez J."/>
            <person name="Ferrer M."/>
        </authorList>
    </citation>
    <scope>NUCLEOTIDE SEQUENCE</scope>
</reference>
<name>T1BMA7_9ZZZZ</name>
<accession>T1BMA7</accession>
<feature type="non-terminal residue" evidence="1">
    <location>
        <position position="1"/>
    </location>
</feature>
<dbReference type="InterPro" id="IPR003748">
    <property type="entry name" value="DUF169"/>
</dbReference>
<dbReference type="EMBL" id="AUZY01006418">
    <property type="protein sequence ID" value="EQD54444.1"/>
    <property type="molecule type" value="Genomic_DNA"/>
</dbReference>
<reference evidence="1" key="1">
    <citation type="submission" date="2013-08" db="EMBL/GenBank/DDBJ databases">
        <authorList>
            <person name="Mendez C."/>
            <person name="Richter M."/>
            <person name="Ferrer M."/>
            <person name="Sanchez J."/>
        </authorList>
    </citation>
    <scope>NUCLEOTIDE SEQUENCE</scope>
</reference>
<protein>
    <submittedName>
        <fullName evidence="1">Protein containing DUF169</fullName>
    </submittedName>
</protein>